<gene>
    <name evidence="8" type="ORF">EANT1437_LOCUS13143</name>
</gene>
<dbReference type="GO" id="GO:0005739">
    <property type="term" value="C:mitochondrion"/>
    <property type="evidence" value="ECO:0007669"/>
    <property type="project" value="TreeGrafter"/>
</dbReference>
<dbReference type="InterPro" id="IPR015659">
    <property type="entry name" value="Proline_oxidase"/>
</dbReference>
<comment type="function">
    <text evidence="6">Converts proline to delta-1-pyrroline-5-carboxylate.</text>
</comment>
<evidence type="ECO:0000256" key="3">
    <source>
        <dbReference type="ARBA" id="ARBA00022837"/>
    </source>
</evidence>
<dbReference type="GO" id="GO:0010133">
    <property type="term" value="P:L-proline catabolic process to L-glutamate"/>
    <property type="evidence" value="ECO:0007669"/>
    <property type="project" value="TreeGrafter"/>
</dbReference>
<dbReference type="GO" id="GO:0004657">
    <property type="term" value="F:proline dehydrogenase activity"/>
    <property type="evidence" value="ECO:0007669"/>
    <property type="project" value="UniProtKB-EC"/>
</dbReference>
<dbReference type="EC" id="1.5.5.2" evidence="2 6"/>
<evidence type="ECO:0000313" key="8">
    <source>
        <dbReference type="EMBL" id="CAD9693304.1"/>
    </source>
</evidence>
<keyword evidence="6" id="KW-0285">Flavoprotein</keyword>
<dbReference type="GO" id="GO:0005509">
    <property type="term" value="F:calcium ion binding"/>
    <property type="evidence" value="ECO:0007669"/>
    <property type="project" value="InterPro"/>
</dbReference>
<evidence type="ECO:0000256" key="2">
    <source>
        <dbReference type="ARBA" id="ARBA00012695"/>
    </source>
</evidence>
<evidence type="ECO:0000256" key="5">
    <source>
        <dbReference type="ARBA" id="ARBA00023062"/>
    </source>
</evidence>
<dbReference type="InterPro" id="IPR018247">
    <property type="entry name" value="EF_Hand_1_Ca_BS"/>
</dbReference>
<evidence type="ECO:0000259" key="7">
    <source>
        <dbReference type="PROSITE" id="PS50222"/>
    </source>
</evidence>
<dbReference type="PANTHER" id="PTHR13914:SF0">
    <property type="entry name" value="PROLINE DEHYDROGENASE 1, MITOCHONDRIAL"/>
    <property type="match status" value="1"/>
</dbReference>
<keyword evidence="4 6" id="KW-0560">Oxidoreductase</keyword>
<dbReference type="Gene3D" id="1.10.238.10">
    <property type="entry name" value="EF-hand"/>
    <property type="match status" value="1"/>
</dbReference>
<dbReference type="PROSITE" id="PS50222">
    <property type="entry name" value="EF_HAND_2"/>
    <property type="match status" value="1"/>
</dbReference>
<dbReference type="InterPro" id="IPR029041">
    <property type="entry name" value="FAD-linked_oxidoreductase-like"/>
</dbReference>
<dbReference type="SUPFAM" id="SSF47473">
    <property type="entry name" value="EF-hand"/>
    <property type="match status" value="1"/>
</dbReference>
<organism evidence="8">
    <name type="scientific">Eucampia antarctica</name>
    <dbReference type="NCBI Taxonomy" id="49252"/>
    <lineage>
        <taxon>Eukaryota</taxon>
        <taxon>Sar</taxon>
        <taxon>Stramenopiles</taxon>
        <taxon>Ochrophyta</taxon>
        <taxon>Bacillariophyta</taxon>
        <taxon>Mediophyceae</taxon>
        <taxon>Biddulphiophycidae</taxon>
        <taxon>Hemiaulales</taxon>
        <taxon>Hemiaulaceae</taxon>
        <taxon>Eucampia</taxon>
    </lineage>
</organism>
<proteinExistence type="inferred from homology"/>
<comment type="cofactor">
    <cofactor evidence="6">
        <name>FAD</name>
        <dbReference type="ChEBI" id="CHEBI:57692"/>
    </cofactor>
</comment>
<sequence>MITYKRIAILMKRSCTQMQHMSVWDLVYHKQWCNMFHLDRNDNAQETNKNAKLIWANISNERPLQNNFPIQANVLSKIQDTEKRNLHLILPLTQGVELKRNKKISANFDDHKYAHGSKSILELIRAIFVFHICQIKIFVNNADTFANLSSNIMGPKLTNTLMKQTFFQHFCGGEDEESVRSTIHALNKKGIRSILDYAAENELITMDTRIPSPSKKDNVLITRPPFHQPERIYDFKSENHYDSHVDIFLSCIRTARNVSISDSDGGFAALKITALGNPLLLERMSVAITEAKLLFAKFDHNKDGIVTRNEFKQAYQLFFKDSDETLSSLLEKLDPDESNIIDYITWSQQLQPADLLRITSSCRAIGPLALATPSMQEVDLMETMRERVQKVANEAFVNKIRLLVDAEQTRFQPAIDSLVFELQKEYNCSAKTDFPIIFNTYQCYLKDVHERLAADVERSRRFSYHFAAKLVRGAYMVSERKRSEELGISSPIHDTIDDTHACFNNALEFLIQYKVKSNTKLEVMCATHNQYSIERTIDLMHELNIHPSDSTVNFAQLYGMKDNLTNTLGSHGFRAHKYVPYGTVGEVMPYLIRRAQENSDMLGNPSSELSFLYNELKQRLVISS</sequence>
<keyword evidence="5 6" id="KW-0642">Proline metabolism</keyword>
<dbReference type="SUPFAM" id="SSF51730">
    <property type="entry name" value="FAD-linked oxidoreductase"/>
    <property type="match status" value="1"/>
</dbReference>
<dbReference type="PROSITE" id="PS00018">
    <property type="entry name" value="EF_HAND_1"/>
    <property type="match status" value="1"/>
</dbReference>
<dbReference type="Pfam" id="PF01619">
    <property type="entry name" value="Pro_dh"/>
    <property type="match status" value="1"/>
</dbReference>
<evidence type="ECO:0000256" key="1">
    <source>
        <dbReference type="ARBA" id="ARBA00005869"/>
    </source>
</evidence>
<feature type="domain" description="EF-hand" evidence="7">
    <location>
        <begin position="286"/>
        <end position="321"/>
    </location>
</feature>
<dbReference type="AlphaFoldDB" id="A0A7S2S976"/>
<evidence type="ECO:0000256" key="6">
    <source>
        <dbReference type="RuleBase" id="RU364054"/>
    </source>
</evidence>
<dbReference type="PANTHER" id="PTHR13914">
    <property type="entry name" value="PROLINE OXIDASE"/>
    <property type="match status" value="1"/>
</dbReference>
<reference evidence="8" key="1">
    <citation type="submission" date="2021-01" db="EMBL/GenBank/DDBJ databases">
        <authorList>
            <person name="Corre E."/>
            <person name="Pelletier E."/>
            <person name="Niang G."/>
            <person name="Scheremetjew M."/>
            <person name="Finn R."/>
            <person name="Kale V."/>
            <person name="Holt S."/>
            <person name="Cochrane G."/>
            <person name="Meng A."/>
            <person name="Brown T."/>
            <person name="Cohen L."/>
        </authorList>
    </citation>
    <scope>NUCLEOTIDE SEQUENCE</scope>
    <source>
        <strain evidence="8">CCMP1452</strain>
    </source>
</reference>
<accession>A0A7S2S976</accession>
<dbReference type="Gene3D" id="3.20.20.220">
    <property type="match status" value="1"/>
</dbReference>
<keyword evidence="3" id="KW-0106">Calcium</keyword>
<dbReference type="InterPro" id="IPR002048">
    <property type="entry name" value="EF_hand_dom"/>
</dbReference>
<comment type="catalytic activity">
    <reaction evidence="6">
        <text>L-proline + a quinone = (S)-1-pyrroline-5-carboxylate + a quinol + H(+)</text>
        <dbReference type="Rhea" id="RHEA:23784"/>
        <dbReference type="ChEBI" id="CHEBI:15378"/>
        <dbReference type="ChEBI" id="CHEBI:17388"/>
        <dbReference type="ChEBI" id="CHEBI:24646"/>
        <dbReference type="ChEBI" id="CHEBI:60039"/>
        <dbReference type="ChEBI" id="CHEBI:132124"/>
        <dbReference type="EC" id="1.5.5.2"/>
    </reaction>
</comment>
<comment type="similarity">
    <text evidence="1 6">Belongs to the proline oxidase family.</text>
</comment>
<keyword evidence="6" id="KW-0274">FAD</keyword>
<dbReference type="GO" id="GO:0071949">
    <property type="term" value="F:FAD binding"/>
    <property type="evidence" value="ECO:0007669"/>
    <property type="project" value="TreeGrafter"/>
</dbReference>
<name>A0A7S2S976_9STRA</name>
<dbReference type="EMBL" id="HBHI01025655">
    <property type="protein sequence ID" value="CAD9693304.1"/>
    <property type="molecule type" value="Transcribed_RNA"/>
</dbReference>
<evidence type="ECO:0000256" key="4">
    <source>
        <dbReference type="ARBA" id="ARBA00023002"/>
    </source>
</evidence>
<protein>
    <recommendedName>
        <fullName evidence="2 6">Proline dehydrogenase</fullName>
        <ecNumber evidence="2 6">1.5.5.2</ecNumber>
    </recommendedName>
</protein>
<dbReference type="InterPro" id="IPR011992">
    <property type="entry name" value="EF-hand-dom_pair"/>
</dbReference>
<dbReference type="InterPro" id="IPR002872">
    <property type="entry name" value="Proline_DH_dom"/>
</dbReference>